<dbReference type="Pfam" id="PF02687">
    <property type="entry name" value="FtsX"/>
    <property type="match status" value="2"/>
</dbReference>
<feature type="transmembrane region" description="Helical" evidence="7">
    <location>
        <begin position="543"/>
        <end position="562"/>
    </location>
</feature>
<feature type="transmembrane region" description="Helical" evidence="7">
    <location>
        <begin position="419"/>
        <end position="442"/>
    </location>
</feature>
<evidence type="ECO:0000256" key="2">
    <source>
        <dbReference type="ARBA" id="ARBA00022475"/>
    </source>
</evidence>
<proteinExistence type="predicted"/>
<dbReference type="Proteomes" id="UP000460272">
    <property type="component" value="Unassembled WGS sequence"/>
</dbReference>
<evidence type="ECO:0000259" key="8">
    <source>
        <dbReference type="Pfam" id="PF02687"/>
    </source>
</evidence>
<evidence type="ECO:0000256" key="5">
    <source>
        <dbReference type="ARBA" id="ARBA00023136"/>
    </source>
</evidence>
<organism evidence="9 10">
    <name type="scientific">Trebonia kvetii</name>
    <dbReference type="NCBI Taxonomy" id="2480626"/>
    <lineage>
        <taxon>Bacteria</taxon>
        <taxon>Bacillati</taxon>
        <taxon>Actinomycetota</taxon>
        <taxon>Actinomycetes</taxon>
        <taxon>Streptosporangiales</taxon>
        <taxon>Treboniaceae</taxon>
        <taxon>Trebonia</taxon>
    </lineage>
</organism>
<dbReference type="AlphaFoldDB" id="A0A6P2BUW7"/>
<evidence type="ECO:0000313" key="10">
    <source>
        <dbReference type="Proteomes" id="UP000460272"/>
    </source>
</evidence>
<dbReference type="InterPro" id="IPR038766">
    <property type="entry name" value="Membrane_comp_ABC_pdt"/>
</dbReference>
<feature type="domain" description="ABC3 transporter permease C-terminal" evidence="8">
    <location>
        <begin position="931"/>
        <end position="1048"/>
    </location>
</feature>
<feature type="transmembrane region" description="Helical" evidence="7">
    <location>
        <begin position="979"/>
        <end position="1004"/>
    </location>
</feature>
<accession>A0A6P2BUW7</accession>
<keyword evidence="10" id="KW-1185">Reference proteome</keyword>
<evidence type="ECO:0000256" key="1">
    <source>
        <dbReference type="ARBA" id="ARBA00004651"/>
    </source>
</evidence>
<comment type="caution">
    <text evidence="9">The sequence shown here is derived from an EMBL/GenBank/DDBJ whole genome shotgun (WGS) entry which is preliminary data.</text>
</comment>
<evidence type="ECO:0000256" key="4">
    <source>
        <dbReference type="ARBA" id="ARBA00022989"/>
    </source>
</evidence>
<reference evidence="9 10" key="1">
    <citation type="submission" date="2018-11" db="EMBL/GenBank/DDBJ databases">
        <title>Trebonia kvetii gen.nov., sp.nov., a novel acidophilic actinobacterium, and proposal of the new actinobacterial family Treboniaceae fam. nov.</title>
        <authorList>
            <person name="Rapoport D."/>
            <person name="Sagova-Mareckova M."/>
            <person name="Sedlacek I."/>
            <person name="Provaznik J."/>
            <person name="Kralova S."/>
            <person name="Pavlinic D."/>
            <person name="Benes V."/>
            <person name="Kopecky J."/>
        </authorList>
    </citation>
    <scope>NUCLEOTIDE SEQUENCE [LARGE SCALE GENOMIC DNA]</scope>
    <source>
        <strain evidence="9 10">15Tr583</strain>
    </source>
</reference>
<feature type="domain" description="ABC3 transporter permease C-terminal" evidence="8">
    <location>
        <begin position="332"/>
        <end position="444"/>
    </location>
</feature>
<keyword evidence="2" id="KW-1003">Cell membrane</keyword>
<comment type="subcellular location">
    <subcellularLocation>
        <location evidence="1">Cell membrane</location>
        <topology evidence="1">Multi-pass membrane protein</topology>
    </subcellularLocation>
</comment>
<sequence>MLGAAGMRRSSGMEGRSSPRWPLTARSMGMGRSRRRSRLLVRGLWWRRGLSGAVLAVGAVVMGAAVLGPLYARAAGESTLRDELTQAGPATGLEFQDIPYGFELASPVSHFARAESMTLAPGAVRGYPTRIGSIYVETSAHAAAGHSVRVGMVWRAGACAHLIIVSGHCPGGAGQVLVSQRTVNGYYGWRLGGRVSFAAGVTARIVGTYVPRDPQEVFWFGHNYFRASIAVDGPDTVDAVFVDQAESGALPAGAQAKLLWDYPLDPAAIRLDDVPGLRRDVAGLRQYNSEARSCTTSCPGEPVNVLMSTDLGKVLDAAAHQRDLVDRGTLLVTVQLALLAWLVLFEVVSDAVESRGSEIALAKLRGLRPWRTAWFAVGEPLVLLVVAAPIGLGLGWLAARLFSSAVLAPHTPVVLTWPAAAALAGGFAGGVLALIAACYRTLTRSVLAQWRRTTRSPRASRVGLVIDVAVSAAAVAGLVVLLTGSAHRTAVAALLVPGLLVMAVALLGTRLLPLLARTLLRPTRASGRIGLFLAARQVARRPAGLRLAAMLAVAVGLASFGVNGEAVAAGNRDARAQAELGAQRVVAVQFERGVDPVAAIARADPDGRWAMAAATWLPDGGESVVGTVLAVDASRMARLGYPASGGPSSQRIADMIGASTVAPLITTATMMRVVISASGMRGVPPFVQFVLRSPADPFLTVAAGTLRPGTHTYTAKLDCAGGCTLLGLAWNRPNSFGAMTGTLTVQSVGWYQHARWVPVNASLTQPGAWRAGPEFSDSTDTLRATPHGLRDDYQSSSGYGGISYAFAPQPLPVVATSAGVTSGALTPDPPEMVDGFSTVATFTVRQWARVLPVVLDSGLIANLPFVRAVLPGFDAEANWMIWLGPHAPPDAIARLRAAGLTLQHENTTQSRIIQLGRQAPALSLFLLLACAIIGSVVAVGGTAIAITASARRRSHETAALRVVGVPRGALYGGAMIEQVMLLGAAVILGLPAGALAARLALPVIPQFADTTPIVLHYQLPTVPLITFAAAFVVLVVLTGLIAAAAVLHAAVPTRLREAEE</sequence>
<feature type="region of interest" description="Disordered" evidence="6">
    <location>
        <begin position="1"/>
        <end position="28"/>
    </location>
</feature>
<evidence type="ECO:0000256" key="7">
    <source>
        <dbReference type="SAM" id="Phobius"/>
    </source>
</evidence>
<dbReference type="PANTHER" id="PTHR30287">
    <property type="entry name" value="MEMBRANE COMPONENT OF PREDICTED ABC SUPERFAMILY METABOLITE UPTAKE TRANSPORTER"/>
    <property type="match status" value="1"/>
</dbReference>
<protein>
    <submittedName>
        <fullName evidence="9">ABC transporter permease</fullName>
    </submittedName>
</protein>
<evidence type="ECO:0000313" key="9">
    <source>
        <dbReference type="EMBL" id="TVZ02902.1"/>
    </source>
</evidence>
<dbReference type="InterPro" id="IPR003838">
    <property type="entry name" value="ABC3_permease_C"/>
</dbReference>
<dbReference type="EMBL" id="RPFW01000004">
    <property type="protein sequence ID" value="TVZ02902.1"/>
    <property type="molecule type" value="Genomic_DNA"/>
</dbReference>
<evidence type="ECO:0000256" key="3">
    <source>
        <dbReference type="ARBA" id="ARBA00022692"/>
    </source>
</evidence>
<keyword evidence="5 7" id="KW-0472">Membrane</keyword>
<dbReference type="GO" id="GO:0005886">
    <property type="term" value="C:plasma membrane"/>
    <property type="evidence" value="ECO:0007669"/>
    <property type="project" value="UniProtKB-SubCell"/>
</dbReference>
<dbReference type="OrthoDB" id="3275641at2"/>
<keyword evidence="3 7" id="KW-0812">Transmembrane</keyword>
<feature type="transmembrane region" description="Helical" evidence="7">
    <location>
        <begin position="462"/>
        <end position="484"/>
    </location>
</feature>
<feature type="transmembrane region" description="Helical" evidence="7">
    <location>
        <begin position="921"/>
        <end position="946"/>
    </location>
</feature>
<gene>
    <name evidence="9" type="ORF">EAS64_20705</name>
</gene>
<evidence type="ECO:0000256" key="6">
    <source>
        <dbReference type="SAM" id="MobiDB-lite"/>
    </source>
</evidence>
<dbReference type="PANTHER" id="PTHR30287:SF1">
    <property type="entry name" value="INNER MEMBRANE PROTEIN"/>
    <property type="match status" value="1"/>
</dbReference>
<dbReference type="RefSeq" id="WP_145855161.1">
    <property type="nucleotide sequence ID" value="NZ_RPFW01000004.1"/>
</dbReference>
<feature type="transmembrane region" description="Helical" evidence="7">
    <location>
        <begin position="1024"/>
        <end position="1047"/>
    </location>
</feature>
<feature type="transmembrane region" description="Helical" evidence="7">
    <location>
        <begin position="330"/>
        <end position="352"/>
    </location>
</feature>
<keyword evidence="4 7" id="KW-1133">Transmembrane helix</keyword>
<feature type="transmembrane region" description="Helical" evidence="7">
    <location>
        <begin position="490"/>
        <end position="512"/>
    </location>
</feature>
<feature type="transmembrane region" description="Helical" evidence="7">
    <location>
        <begin position="373"/>
        <end position="399"/>
    </location>
</feature>
<name>A0A6P2BUW7_9ACTN</name>